<evidence type="ECO:0000256" key="1">
    <source>
        <dbReference type="SAM" id="MobiDB-lite"/>
    </source>
</evidence>
<sequence>MSSLKECKAGLASFSDSRTQKLGQGREISQGMKPEHPVTLTPLGQNRWGEIAGTTGPGSTSPRGGVFIYILNSAAARVAELKFEYAIQVTTY</sequence>
<evidence type="ECO:0000313" key="2">
    <source>
        <dbReference type="EMBL" id="OGN23796.1"/>
    </source>
</evidence>
<dbReference type="Proteomes" id="UP000178911">
    <property type="component" value="Unassembled WGS sequence"/>
</dbReference>
<reference evidence="2 3" key="1">
    <citation type="journal article" date="2016" name="Nat. Commun.">
        <title>Thousands of microbial genomes shed light on interconnected biogeochemical processes in an aquifer system.</title>
        <authorList>
            <person name="Anantharaman K."/>
            <person name="Brown C.T."/>
            <person name="Hug L.A."/>
            <person name="Sharon I."/>
            <person name="Castelle C.J."/>
            <person name="Probst A.J."/>
            <person name="Thomas B.C."/>
            <person name="Singh A."/>
            <person name="Wilkins M.J."/>
            <person name="Karaoz U."/>
            <person name="Brodie E.L."/>
            <person name="Williams K.H."/>
            <person name="Hubbard S.S."/>
            <person name="Banfield J.F."/>
        </authorList>
    </citation>
    <scope>NUCLEOTIDE SEQUENCE [LARGE SCALE GENOMIC DNA]</scope>
</reference>
<protein>
    <submittedName>
        <fullName evidence="2">Uncharacterized protein</fullName>
    </submittedName>
</protein>
<feature type="region of interest" description="Disordered" evidence="1">
    <location>
        <begin position="15"/>
        <end position="59"/>
    </location>
</feature>
<gene>
    <name evidence="2" type="ORF">A3A13_01995</name>
</gene>
<proteinExistence type="predicted"/>
<evidence type="ECO:0000313" key="3">
    <source>
        <dbReference type="Proteomes" id="UP000178911"/>
    </source>
</evidence>
<accession>A0A1F8GGG3</accession>
<dbReference type="AlphaFoldDB" id="A0A1F8GGG3"/>
<organism evidence="2 3">
    <name type="scientific">Candidatus Yanofskybacteria bacterium RIFCSPLOWO2_01_FULL_43_22</name>
    <dbReference type="NCBI Taxonomy" id="1802695"/>
    <lineage>
        <taxon>Bacteria</taxon>
        <taxon>Candidatus Yanofskyibacteriota</taxon>
    </lineage>
</organism>
<dbReference type="EMBL" id="MGKJ01000015">
    <property type="protein sequence ID" value="OGN23796.1"/>
    <property type="molecule type" value="Genomic_DNA"/>
</dbReference>
<name>A0A1F8GGG3_9BACT</name>
<comment type="caution">
    <text evidence="2">The sequence shown here is derived from an EMBL/GenBank/DDBJ whole genome shotgun (WGS) entry which is preliminary data.</text>
</comment>